<feature type="region of interest" description="Disordered" evidence="1">
    <location>
        <begin position="1"/>
        <end position="96"/>
    </location>
</feature>
<dbReference type="AlphaFoldDB" id="A0AAD4QWM3"/>
<gene>
    <name evidence="2" type="ORF">DdX_13216</name>
</gene>
<proteinExistence type="predicted"/>
<feature type="compositionally biased region" description="Basic and acidic residues" evidence="1">
    <location>
        <begin position="52"/>
        <end position="62"/>
    </location>
</feature>
<accession>A0AAD4QWM3</accession>
<evidence type="ECO:0000313" key="2">
    <source>
        <dbReference type="EMBL" id="KAI1705989.1"/>
    </source>
</evidence>
<comment type="caution">
    <text evidence="2">The sequence shown here is derived from an EMBL/GenBank/DDBJ whole genome shotgun (WGS) entry which is preliminary data.</text>
</comment>
<feature type="compositionally biased region" description="Basic and acidic residues" evidence="1">
    <location>
        <begin position="25"/>
        <end position="45"/>
    </location>
</feature>
<evidence type="ECO:0000313" key="3">
    <source>
        <dbReference type="Proteomes" id="UP001201812"/>
    </source>
</evidence>
<organism evidence="2 3">
    <name type="scientific">Ditylenchus destructor</name>
    <dbReference type="NCBI Taxonomy" id="166010"/>
    <lineage>
        <taxon>Eukaryota</taxon>
        <taxon>Metazoa</taxon>
        <taxon>Ecdysozoa</taxon>
        <taxon>Nematoda</taxon>
        <taxon>Chromadorea</taxon>
        <taxon>Rhabditida</taxon>
        <taxon>Tylenchina</taxon>
        <taxon>Tylenchomorpha</taxon>
        <taxon>Sphaerularioidea</taxon>
        <taxon>Anguinidae</taxon>
        <taxon>Anguininae</taxon>
        <taxon>Ditylenchus</taxon>
    </lineage>
</organism>
<name>A0AAD4QWM3_9BILA</name>
<feature type="compositionally biased region" description="Polar residues" evidence="1">
    <location>
        <begin position="1"/>
        <end position="20"/>
    </location>
</feature>
<keyword evidence="3" id="KW-1185">Reference proteome</keyword>
<dbReference type="EMBL" id="JAKKPZ010000051">
    <property type="protein sequence ID" value="KAI1705989.1"/>
    <property type="molecule type" value="Genomic_DNA"/>
</dbReference>
<evidence type="ECO:0000256" key="1">
    <source>
        <dbReference type="SAM" id="MobiDB-lite"/>
    </source>
</evidence>
<feature type="compositionally biased region" description="Acidic residues" evidence="1">
    <location>
        <begin position="85"/>
        <end position="96"/>
    </location>
</feature>
<dbReference type="Proteomes" id="UP001201812">
    <property type="component" value="Unassembled WGS sequence"/>
</dbReference>
<protein>
    <submittedName>
        <fullName evidence="2">Uncharacterized protein</fullName>
    </submittedName>
</protein>
<reference evidence="2" key="1">
    <citation type="submission" date="2022-01" db="EMBL/GenBank/DDBJ databases">
        <title>Genome Sequence Resource for Two Populations of Ditylenchus destructor, the Migratory Endoparasitic Phytonematode.</title>
        <authorList>
            <person name="Zhang H."/>
            <person name="Lin R."/>
            <person name="Xie B."/>
        </authorList>
    </citation>
    <scope>NUCLEOTIDE SEQUENCE</scope>
    <source>
        <strain evidence="2">BazhouSP</strain>
    </source>
</reference>
<sequence length="96" mass="11335">MASVASAQKSDQFQPQNSFETPPFPEDHRFENKAFGDSSHEKRDSIEEERFENDGFETKFENEPWSYTLDDESDSEFENYGFPEYVEEDEVEEEES</sequence>